<evidence type="ECO:0000256" key="5">
    <source>
        <dbReference type="SAM" id="MobiDB-lite"/>
    </source>
</evidence>
<dbReference type="RefSeq" id="WP_121934114.1">
    <property type="nucleotide sequence ID" value="NZ_RDOJ01000005.1"/>
</dbReference>
<dbReference type="AlphaFoldDB" id="A0A3L9MJG7"/>
<proteinExistence type="predicted"/>
<feature type="domain" description="LysM" evidence="7">
    <location>
        <begin position="316"/>
        <end position="360"/>
    </location>
</feature>
<evidence type="ECO:0000256" key="6">
    <source>
        <dbReference type="SAM" id="SignalP"/>
    </source>
</evidence>
<keyword evidence="2" id="KW-0081">Bacteriolytic enzyme</keyword>
<dbReference type="InterPro" id="IPR051056">
    <property type="entry name" value="Glycosyl_Hydrolase_73"/>
</dbReference>
<gene>
    <name evidence="8" type="ORF">EAH69_05145</name>
</gene>
<name>A0A3L9MJG7_9FLAO</name>
<protein>
    <recommendedName>
        <fullName evidence="4">Peptidoglycan hydrolase</fullName>
    </recommendedName>
</protein>
<dbReference type="PANTHER" id="PTHR33308">
    <property type="entry name" value="PEPTIDOGLYCAN HYDROLASE FLGJ"/>
    <property type="match status" value="1"/>
</dbReference>
<sequence>MRLLLYILGLLTTITLQAQESRDVTYIRKHAILAVEEMHLYKVPASITLAQGLLETGGGQSRLAEQANNHFGIKCKTEKEWPLHKGRIYHDDDAKGECFRSYTSVGESYRDHSEFLALRPYYKALFNLSTTDYKGWAHGLKKAGYATDPTYASKLISRIEKYNLDQFDKISNEEVYAKLYTLYGNNDDKYLASNKSTKTIERTKDKTIITNTSVKHTANEDYVETRTTTIAKTSDETRPSITIETRKKNPTSRIKRHPNNIAYVVAEAGETLGTIGKLYKKTPSDLAKFNEIKLGTKLKEGQIVFFDMKKSKGSQNSYKVKQGDDMYSISQKFGVKLTNLYKLNRMDPGDQPTEGQNIYLKTKKKS</sequence>
<evidence type="ECO:0000313" key="8">
    <source>
        <dbReference type="EMBL" id="RLZ11434.1"/>
    </source>
</evidence>
<dbReference type="PANTHER" id="PTHR33308:SF9">
    <property type="entry name" value="PEPTIDOGLYCAN HYDROLASE FLGJ"/>
    <property type="match status" value="1"/>
</dbReference>
<dbReference type="Proteomes" id="UP000275348">
    <property type="component" value="Unassembled WGS sequence"/>
</dbReference>
<dbReference type="Gene3D" id="1.10.530.10">
    <property type="match status" value="1"/>
</dbReference>
<keyword evidence="3" id="KW-0378">Hydrolase</keyword>
<evidence type="ECO:0000256" key="4">
    <source>
        <dbReference type="ARBA" id="ARBA00032108"/>
    </source>
</evidence>
<evidence type="ECO:0000256" key="3">
    <source>
        <dbReference type="ARBA" id="ARBA00022801"/>
    </source>
</evidence>
<evidence type="ECO:0000256" key="1">
    <source>
        <dbReference type="ARBA" id="ARBA00022529"/>
    </source>
</evidence>
<organism evidence="8 9">
    <name type="scientific">Faecalibacter macacae</name>
    <dbReference type="NCBI Taxonomy" id="1859289"/>
    <lineage>
        <taxon>Bacteria</taxon>
        <taxon>Pseudomonadati</taxon>
        <taxon>Bacteroidota</taxon>
        <taxon>Flavobacteriia</taxon>
        <taxon>Flavobacteriales</taxon>
        <taxon>Weeksellaceae</taxon>
        <taxon>Faecalibacter</taxon>
    </lineage>
</organism>
<dbReference type="SUPFAM" id="SSF54106">
    <property type="entry name" value="LysM domain"/>
    <property type="match status" value="1"/>
</dbReference>
<feature type="signal peptide" evidence="6">
    <location>
        <begin position="1"/>
        <end position="18"/>
    </location>
</feature>
<dbReference type="SMART" id="SM00257">
    <property type="entry name" value="LysM"/>
    <property type="match status" value="2"/>
</dbReference>
<keyword evidence="9" id="KW-1185">Reference proteome</keyword>
<evidence type="ECO:0000256" key="2">
    <source>
        <dbReference type="ARBA" id="ARBA00022638"/>
    </source>
</evidence>
<dbReference type="SMART" id="SM00047">
    <property type="entry name" value="LYZ2"/>
    <property type="match status" value="1"/>
</dbReference>
<feature type="region of interest" description="Disordered" evidence="5">
    <location>
        <begin position="346"/>
        <end position="366"/>
    </location>
</feature>
<dbReference type="Gene3D" id="3.10.350.10">
    <property type="entry name" value="LysM domain"/>
    <property type="match status" value="1"/>
</dbReference>
<dbReference type="Pfam" id="PF01832">
    <property type="entry name" value="Glucosaminidase"/>
    <property type="match status" value="1"/>
</dbReference>
<dbReference type="OrthoDB" id="977752at2"/>
<comment type="caution">
    <text evidence="8">The sequence shown here is derived from an EMBL/GenBank/DDBJ whole genome shotgun (WGS) entry which is preliminary data.</text>
</comment>
<dbReference type="Pfam" id="PF01476">
    <property type="entry name" value="LysM"/>
    <property type="match status" value="2"/>
</dbReference>
<dbReference type="InterPro" id="IPR036779">
    <property type="entry name" value="LysM_dom_sf"/>
</dbReference>
<dbReference type="InterPro" id="IPR018392">
    <property type="entry name" value="LysM"/>
</dbReference>
<feature type="chain" id="PRO_5018208436" description="Peptidoglycan hydrolase" evidence="6">
    <location>
        <begin position="19"/>
        <end position="366"/>
    </location>
</feature>
<dbReference type="InterPro" id="IPR002901">
    <property type="entry name" value="MGlyc_endo_b_GlcNAc-like_dom"/>
</dbReference>
<dbReference type="GO" id="GO:0042742">
    <property type="term" value="P:defense response to bacterium"/>
    <property type="evidence" value="ECO:0007669"/>
    <property type="project" value="UniProtKB-KW"/>
</dbReference>
<dbReference type="GO" id="GO:0031640">
    <property type="term" value="P:killing of cells of another organism"/>
    <property type="evidence" value="ECO:0007669"/>
    <property type="project" value="UniProtKB-KW"/>
</dbReference>
<keyword evidence="1" id="KW-0929">Antimicrobial</keyword>
<dbReference type="CDD" id="cd00118">
    <property type="entry name" value="LysM"/>
    <property type="match status" value="1"/>
</dbReference>
<evidence type="ECO:0000259" key="7">
    <source>
        <dbReference type="PROSITE" id="PS51782"/>
    </source>
</evidence>
<dbReference type="EMBL" id="RDOJ01000005">
    <property type="protein sequence ID" value="RLZ11434.1"/>
    <property type="molecule type" value="Genomic_DNA"/>
</dbReference>
<reference evidence="8 9" key="1">
    <citation type="submission" date="2018-10" db="EMBL/GenBank/DDBJ databases">
        <authorList>
            <person name="Chen X."/>
        </authorList>
    </citation>
    <scope>NUCLEOTIDE SEQUENCE [LARGE SCALE GENOMIC DNA]</scope>
    <source>
        <strain evidence="8 9">YIM 102668</strain>
    </source>
</reference>
<keyword evidence="6" id="KW-0732">Signal</keyword>
<evidence type="ECO:0000313" key="9">
    <source>
        <dbReference type="Proteomes" id="UP000275348"/>
    </source>
</evidence>
<accession>A0A3L9MJG7</accession>
<dbReference type="GO" id="GO:0004040">
    <property type="term" value="F:amidase activity"/>
    <property type="evidence" value="ECO:0007669"/>
    <property type="project" value="InterPro"/>
</dbReference>
<dbReference type="PROSITE" id="PS51782">
    <property type="entry name" value="LYSM"/>
    <property type="match status" value="1"/>
</dbReference>